<gene>
    <name evidence="3" type="ORF">CGU03_07845</name>
    <name evidence="1" type="ORF">DP83_16330</name>
    <name evidence="2" type="ORF">XV92_00345</name>
</gene>
<evidence type="ECO:0000313" key="2">
    <source>
        <dbReference type="EMBL" id="KQB04486.1"/>
    </source>
</evidence>
<dbReference type="GeneID" id="94015339"/>
<dbReference type="OrthoDB" id="9800971at2"/>
<dbReference type="EMBL" id="NMSH01000009">
    <property type="protein sequence ID" value="PAR21351.1"/>
    <property type="molecule type" value="Genomic_DNA"/>
</dbReference>
<evidence type="ECO:0000313" key="6">
    <source>
        <dbReference type="Proteomes" id="UP000216173"/>
    </source>
</evidence>
<dbReference type="Pfam" id="PF10115">
    <property type="entry name" value="HlyU"/>
    <property type="match status" value="1"/>
</dbReference>
<reference evidence="1 4" key="1">
    <citation type="submission" date="2014-04" db="EMBL/GenBank/DDBJ databases">
        <title>Vibrio metecus sp. nov., a close relative of Vibrio cholerae isolated from coastal brackish ponds and clinical specimens.</title>
        <authorList>
            <person name="Kirchberger P.C."/>
            <person name="Turnsek M."/>
            <person name="Hunt D.E."/>
            <person name="Haley B.J."/>
            <person name="Colwell R."/>
            <person name="Polz M.F."/>
            <person name="Tarr C.L."/>
            <person name="Boucher Y."/>
        </authorList>
    </citation>
    <scope>NUCLEOTIDE SEQUENCE [LARGE SCALE GENOMIC DNA]</scope>
    <source>
        <strain evidence="1">OP3H</strain>
        <strain evidence="4">PPCK-2014</strain>
    </source>
</reference>
<sequence length="92" mass="10598">MGLFSRLFGKTKQQALPEVQPFEYKGFMIYQEPIAENGQFRIAGRITQEINGELKTHRFIRSDLLANKADAEELMLKKAQLFIDQMSGQIFS</sequence>
<dbReference type="EMBL" id="JJMN01000006">
    <property type="protein sequence ID" value="KDO15508.1"/>
    <property type="molecule type" value="Genomic_DNA"/>
</dbReference>
<reference evidence="3" key="3">
    <citation type="submission" date="2017-07" db="EMBL/GenBank/DDBJ databases">
        <authorList>
            <person name="Sun Z.S."/>
            <person name="Albrecht U."/>
            <person name="Echele G."/>
            <person name="Lee C.C."/>
        </authorList>
    </citation>
    <scope>NUCLEOTIDE SEQUENCE [LARGE SCALE GENOMIC DNA]</scope>
    <source>
        <strain evidence="3">OYP9E10</strain>
    </source>
</reference>
<accession>A0A067BBK5</accession>
<evidence type="ECO:0000313" key="1">
    <source>
        <dbReference type="EMBL" id="KDO15508.1"/>
    </source>
</evidence>
<dbReference type="PATRIC" id="fig|1481663.10.peg.3086"/>
<evidence type="ECO:0000313" key="5">
    <source>
        <dbReference type="Proteomes" id="UP000050491"/>
    </source>
</evidence>
<proteinExistence type="predicted"/>
<dbReference type="Proteomes" id="UP000216173">
    <property type="component" value="Unassembled WGS sequence"/>
</dbReference>
<comment type="caution">
    <text evidence="2">The sequence shown here is derived from an EMBL/GenBank/DDBJ whole genome shotgun (WGS) entry which is preliminary data.</text>
</comment>
<dbReference type="Proteomes" id="UP000027331">
    <property type="component" value="Unassembled WGS sequence"/>
</dbReference>
<evidence type="ECO:0000313" key="4">
    <source>
        <dbReference type="Proteomes" id="UP000027331"/>
    </source>
</evidence>
<dbReference type="AlphaFoldDB" id="A0A067BBK5"/>
<organism evidence="2 5">
    <name type="scientific">Vibrio metoecus</name>
    <dbReference type="NCBI Taxonomy" id="1481663"/>
    <lineage>
        <taxon>Bacteria</taxon>
        <taxon>Pseudomonadati</taxon>
        <taxon>Pseudomonadota</taxon>
        <taxon>Gammaproteobacteria</taxon>
        <taxon>Vibrionales</taxon>
        <taxon>Vibrionaceae</taxon>
        <taxon>Vibrio</taxon>
    </lineage>
</organism>
<dbReference type="Proteomes" id="UP000050491">
    <property type="component" value="Unassembled WGS sequence"/>
</dbReference>
<name>A0A067BBK5_VIBMT</name>
<dbReference type="RefSeq" id="WP_055029581.1">
    <property type="nucleotide sequence ID" value="NZ_CP129422.1"/>
</dbReference>
<evidence type="ECO:0000313" key="3">
    <source>
        <dbReference type="EMBL" id="PAR21351.1"/>
    </source>
</evidence>
<reference evidence="6" key="4">
    <citation type="submission" date="2017-07" db="EMBL/GenBank/DDBJ databases">
        <authorList>
            <person name="Boucher Y."/>
            <person name="Orata F.D."/>
        </authorList>
    </citation>
    <scope>NUCLEOTIDE SEQUENCE [LARGE SCALE GENOMIC DNA]</scope>
    <source>
        <strain evidence="6">OYP9E10</strain>
    </source>
</reference>
<keyword evidence="4" id="KW-1185">Reference proteome</keyword>
<reference evidence="2 5" key="2">
    <citation type="journal article" date="2015" name="Genome Biol. Evol.">
        <title>The Dynamics of Genetic Interactions between Vibrio metoecus and Vibrio cholerae, Two Close Relatives Co-Occurring in the Environment.</title>
        <authorList>
            <person name="Orata F.D."/>
            <person name="Kirchberger P.C."/>
            <person name="Meheust R."/>
            <person name="Barlow E.J."/>
            <person name="Tarr C.L."/>
            <person name="Boucher Y."/>
        </authorList>
    </citation>
    <scope>NUCLEOTIDE SEQUENCE [LARGE SCALE GENOMIC DNA]</scope>
    <source>
        <strain evidence="2 5">YB5B04</strain>
    </source>
</reference>
<dbReference type="EMBL" id="LBGP01000001">
    <property type="protein sequence ID" value="KQB04486.1"/>
    <property type="molecule type" value="Genomic_DNA"/>
</dbReference>
<dbReference type="InterPro" id="IPR018772">
    <property type="entry name" value="Transcription_activator_HlyU"/>
</dbReference>
<protein>
    <submittedName>
        <fullName evidence="2">Transcriptional regulator</fullName>
    </submittedName>
</protein>